<name>A0ACC1B563_9ROSI</name>
<evidence type="ECO:0000313" key="1">
    <source>
        <dbReference type="EMBL" id="KAJ0094078.1"/>
    </source>
</evidence>
<comment type="caution">
    <text evidence="1">The sequence shown here is derived from an EMBL/GenBank/DDBJ whole genome shotgun (WGS) entry which is preliminary data.</text>
</comment>
<protein>
    <submittedName>
        <fullName evidence="1">Uncharacterized protein</fullName>
    </submittedName>
</protein>
<proteinExistence type="predicted"/>
<gene>
    <name evidence="1" type="ORF">Patl1_15617</name>
</gene>
<organism evidence="1 2">
    <name type="scientific">Pistacia atlantica</name>
    <dbReference type="NCBI Taxonomy" id="434234"/>
    <lineage>
        <taxon>Eukaryota</taxon>
        <taxon>Viridiplantae</taxon>
        <taxon>Streptophyta</taxon>
        <taxon>Embryophyta</taxon>
        <taxon>Tracheophyta</taxon>
        <taxon>Spermatophyta</taxon>
        <taxon>Magnoliopsida</taxon>
        <taxon>eudicotyledons</taxon>
        <taxon>Gunneridae</taxon>
        <taxon>Pentapetalae</taxon>
        <taxon>rosids</taxon>
        <taxon>malvids</taxon>
        <taxon>Sapindales</taxon>
        <taxon>Anacardiaceae</taxon>
        <taxon>Pistacia</taxon>
    </lineage>
</organism>
<sequence length="754" mass="83660">MNTSHLGISLLLLLCLLSSTLQVHSQSSPDALSMKALKASLGNPENLGWFDPDPCKWKYITCWNNRVTKIQISSHNLTGSLPVDLKNLSSLIVLEVTYNQLKGPIPSLTSLRSIRLDYNPYISSWEIPESIKDATALQIFTADVANIWATIPDFFGRDTFPALKVLRLAMNNLEGSIPSSFAKSSIETLVLSDQNSISKLNGSVAVLQNMTSLTLVSLYANNFTGPLPDFSRLNSLEHLDLKGNQLTGIVPFSLVNLPKLSTVYLNNNFLQGPTPEFDKSKVDSDIGDGFNSFCLDDPGVACYSRVNVLLSIVESMDYPVVFAQSWVGNDLAVTLNSGRESHVTLDVSNNHLYGKVPNFRPSVSVETAGNPDVQNYTKVSPAEAPHLSLPRIPPSTDDLDRNSNASYNLGYVIVAVYGLIIIIGLGVFMYVRKGKHSRYWRLLRFATNNFSDRKILGRGGFGTIYEGDLPDGSKIAVKRMKAGALNEQGLKEFKSEIEVLTKVRHCHLVALLGYCREGNEGLLVYEYMSQGSLSRHLFNWKEEGLKPLEWSQRLRIALYVARGLEYLHGLANQTFIHGDLKPSNILLGDDMHAKIADFGLARLVPHKGRHSIETRLVGTLGYIAPECIVTGCVTTKVDVFGFRVILMELITGKKAIDATLPEDMVHLIPWFRRMHTNKDTFRTAIDETFGVDEETLASVSKVAELADHCCTGEPSQRPDMNHVVNVLSSLVEVWRPVELVYDDIYGINLNRDEP</sequence>
<keyword evidence="2" id="KW-1185">Reference proteome</keyword>
<evidence type="ECO:0000313" key="2">
    <source>
        <dbReference type="Proteomes" id="UP001164250"/>
    </source>
</evidence>
<reference evidence="2" key="1">
    <citation type="journal article" date="2023" name="G3 (Bethesda)">
        <title>Genome assembly and association tests identify interacting loci associated with vigor, precocity, and sex in interspecific pistachio rootstocks.</title>
        <authorList>
            <person name="Palmer W."/>
            <person name="Jacygrad E."/>
            <person name="Sagayaradj S."/>
            <person name="Cavanaugh K."/>
            <person name="Han R."/>
            <person name="Bertier L."/>
            <person name="Beede B."/>
            <person name="Kafkas S."/>
            <person name="Golino D."/>
            <person name="Preece J."/>
            <person name="Michelmore R."/>
        </authorList>
    </citation>
    <scope>NUCLEOTIDE SEQUENCE [LARGE SCALE GENOMIC DNA]</scope>
</reference>
<dbReference type="Proteomes" id="UP001164250">
    <property type="component" value="Chromosome 6"/>
</dbReference>
<dbReference type="EMBL" id="CM047902">
    <property type="protein sequence ID" value="KAJ0094078.1"/>
    <property type="molecule type" value="Genomic_DNA"/>
</dbReference>
<accession>A0ACC1B563</accession>